<dbReference type="PANTHER" id="PTHR30336:SF4">
    <property type="entry name" value="ENVELOPE BIOGENESIS FACTOR ELYC"/>
    <property type="match status" value="1"/>
</dbReference>
<feature type="transmembrane region" description="Helical" evidence="1">
    <location>
        <begin position="12"/>
        <end position="30"/>
    </location>
</feature>
<dbReference type="EMBL" id="FOHI01000002">
    <property type="protein sequence ID" value="SES91216.1"/>
    <property type="molecule type" value="Genomic_DNA"/>
</dbReference>
<protein>
    <submittedName>
        <fullName evidence="3">Uncharacterized SAM-binding protein YcdF, DUF218 family</fullName>
    </submittedName>
</protein>
<dbReference type="InterPro" id="IPR003848">
    <property type="entry name" value="DUF218"/>
</dbReference>
<keyword evidence="1" id="KW-0472">Membrane</keyword>
<name>A0A1I0AAJ7_9PROT</name>
<sequence>MNWFATNFASAFLLPPFNLILLGTAGILLLKRRQGIGMTLVAAALALLYLLSTPIVADALLQVLEAPPKKNPLGDMQAIIVLGGGTYYYAPEYGDHTVGRYTLERVRYAAKMYRLTGKPMLTAGGAPLGNRSSEAMQMKAVLEEEFLVPVEWVEETSSNTRENAYKSFAILQKQGIRQIALVTHAWHMPRAAREFEQAGFEVTPAATGYTRRYKTELLTFLPDAGALLKSSLFFHEVIGMLWYRLTPVPD</sequence>
<dbReference type="CDD" id="cd06259">
    <property type="entry name" value="YdcF-like"/>
    <property type="match status" value="1"/>
</dbReference>
<keyword evidence="1" id="KW-1133">Transmembrane helix</keyword>
<evidence type="ECO:0000256" key="1">
    <source>
        <dbReference type="SAM" id="Phobius"/>
    </source>
</evidence>
<dbReference type="GO" id="GO:0005886">
    <property type="term" value="C:plasma membrane"/>
    <property type="evidence" value="ECO:0007669"/>
    <property type="project" value="TreeGrafter"/>
</dbReference>
<dbReference type="GO" id="GO:0000270">
    <property type="term" value="P:peptidoglycan metabolic process"/>
    <property type="evidence" value="ECO:0007669"/>
    <property type="project" value="TreeGrafter"/>
</dbReference>
<feature type="domain" description="DUF218" evidence="2">
    <location>
        <begin position="77"/>
        <end position="239"/>
    </location>
</feature>
<dbReference type="InterPro" id="IPR051599">
    <property type="entry name" value="Cell_Envelope_Assoc"/>
</dbReference>
<dbReference type="OrthoDB" id="9809813at2"/>
<dbReference type="Proteomes" id="UP000183339">
    <property type="component" value="Unassembled WGS sequence"/>
</dbReference>
<accession>A0A1I0AAJ7</accession>
<gene>
    <name evidence="3" type="ORF">SAMN05216412_102175</name>
</gene>
<dbReference type="PANTHER" id="PTHR30336">
    <property type="entry name" value="INNER MEMBRANE PROTEIN, PROBABLE PERMEASE"/>
    <property type="match status" value="1"/>
</dbReference>
<dbReference type="GO" id="GO:0043164">
    <property type="term" value="P:Gram-negative-bacterium-type cell wall biogenesis"/>
    <property type="evidence" value="ECO:0007669"/>
    <property type="project" value="TreeGrafter"/>
</dbReference>
<dbReference type="AlphaFoldDB" id="A0A1I0AAJ7"/>
<organism evidence="3 4">
    <name type="scientific">Nitrosospira multiformis</name>
    <dbReference type="NCBI Taxonomy" id="1231"/>
    <lineage>
        <taxon>Bacteria</taxon>
        <taxon>Pseudomonadati</taxon>
        <taxon>Pseudomonadota</taxon>
        <taxon>Betaproteobacteria</taxon>
        <taxon>Nitrosomonadales</taxon>
        <taxon>Nitrosomonadaceae</taxon>
        <taxon>Nitrosospira</taxon>
    </lineage>
</organism>
<dbReference type="Pfam" id="PF02698">
    <property type="entry name" value="DUF218"/>
    <property type="match status" value="1"/>
</dbReference>
<dbReference type="InterPro" id="IPR014729">
    <property type="entry name" value="Rossmann-like_a/b/a_fold"/>
</dbReference>
<evidence type="ECO:0000313" key="4">
    <source>
        <dbReference type="Proteomes" id="UP000183339"/>
    </source>
</evidence>
<feature type="transmembrane region" description="Helical" evidence="1">
    <location>
        <begin position="37"/>
        <end position="57"/>
    </location>
</feature>
<dbReference type="Gene3D" id="3.40.50.620">
    <property type="entry name" value="HUPs"/>
    <property type="match status" value="1"/>
</dbReference>
<keyword evidence="1" id="KW-0812">Transmembrane</keyword>
<evidence type="ECO:0000313" key="3">
    <source>
        <dbReference type="EMBL" id="SES91216.1"/>
    </source>
</evidence>
<evidence type="ECO:0000259" key="2">
    <source>
        <dbReference type="Pfam" id="PF02698"/>
    </source>
</evidence>
<reference evidence="3 4" key="1">
    <citation type="submission" date="2016-10" db="EMBL/GenBank/DDBJ databases">
        <authorList>
            <person name="de Groot N.N."/>
        </authorList>
    </citation>
    <scope>NUCLEOTIDE SEQUENCE [LARGE SCALE GENOMIC DNA]</scope>
    <source>
        <strain evidence="3 4">Nl7</strain>
    </source>
</reference>
<proteinExistence type="predicted"/>